<organism evidence="3 4">
    <name type="scientific">Nocardioides hwasunensis</name>
    <dbReference type="NCBI Taxonomy" id="397258"/>
    <lineage>
        <taxon>Bacteria</taxon>
        <taxon>Bacillati</taxon>
        <taxon>Actinomycetota</taxon>
        <taxon>Actinomycetes</taxon>
        <taxon>Propionibacteriales</taxon>
        <taxon>Nocardioidaceae</taxon>
        <taxon>Nocardioides</taxon>
    </lineage>
</organism>
<sequence>MRPHPRSHSRSHARAVLLSAVLALTLGTTIAASPTYATDPTATPDATTRPGETTIAEEALAAAESAVVSEPAAAPDERTDLTLAMRDLFVAKHALRGSDRATAERLLARPTTPPDDPDDPRDISYGPEADLQTQCSATFCLHWVEEGQHATTPAFAATAFDTITHVAGVYAAAGFKRPLRDAGQEGDTRMDFYLGDIDSVGALGYCRSDADGPVVGSAWYAYCGFDNDYASTPWLDPTAALQITVAHEYFHAVQFAYDAEDDGWLMESTATAMEDVLYTDVNDNAFFLNYGQMGDPDYLGYPLAGPSTSLDTFDLNAYGNWGFWRFLTEKHADTTAGVPNLVRQVWEALDTTKGVNTRHSLQAIDKVLVARGTSTPEQYAAFADANQHPSDVYSEAVEQAYPTAPNTLPTIQLAKKRPIATHRARLDHLTSATGAVQPFAGSKWLTVAVDLGRSTPVRAVVTVHRVDGSTSTTHVRTNKQGYGVTVVPFASAKVASVEVTLANGSTRMTGCGGGSAQACGGTSPDDGLVADVGYLAVG</sequence>
<feature type="signal peptide" evidence="2">
    <location>
        <begin position="1"/>
        <end position="37"/>
    </location>
</feature>
<keyword evidence="2" id="KW-0732">Signal</keyword>
<gene>
    <name evidence="3" type="ORF">IEZ25_09695</name>
</gene>
<evidence type="ECO:0000313" key="3">
    <source>
        <dbReference type="EMBL" id="MBD3914887.1"/>
    </source>
</evidence>
<feature type="region of interest" description="Disordered" evidence="1">
    <location>
        <begin position="101"/>
        <end position="127"/>
    </location>
</feature>
<evidence type="ECO:0000256" key="2">
    <source>
        <dbReference type="SAM" id="SignalP"/>
    </source>
</evidence>
<evidence type="ECO:0008006" key="5">
    <source>
        <dbReference type="Google" id="ProtNLM"/>
    </source>
</evidence>
<evidence type="ECO:0000313" key="4">
    <source>
        <dbReference type="Proteomes" id="UP000649289"/>
    </source>
</evidence>
<accession>A0ABR8MJG0</accession>
<dbReference type="EMBL" id="JACXYY010000003">
    <property type="protein sequence ID" value="MBD3914887.1"/>
    <property type="molecule type" value="Genomic_DNA"/>
</dbReference>
<dbReference type="NCBIfam" id="NF045524">
    <property type="entry name" value="MXAN_6640_HExxH"/>
    <property type="match status" value="1"/>
</dbReference>
<evidence type="ECO:0000256" key="1">
    <source>
        <dbReference type="SAM" id="MobiDB-lite"/>
    </source>
</evidence>
<feature type="chain" id="PRO_5045911561" description="Neutral metalloproteinase" evidence="2">
    <location>
        <begin position="38"/>
        <end position="538"/>
    </location>
</feature>
<dbReference type="RefSeq" id="WP_191199177.1">
    <property type="nucleotide sequence ID" value="NZ_BAAAPA010000004.1"/>
</dbReference>
<comment type="caution">
    <text evidence="3">The sequence shown here is derived from an EMBL/GenBank/DDBJ whole genome shotgun (WGS) entry which is preliminary data.</text>
</comment>
<keyword evidence="4" id="KW-1185">Reference proteome</keyword>
<dbReference type="Proteomes" id="UP000649289">
    <property type="component" value="Unassembled WGS sequence"/>
</dbReference>
<name>A0ABR8MJG0_9ACTN</name>
<reference evidence="3 4" key="1">
    <citation type="submission" date="2020-09" db="EMBL/GenBank/DDBJ databases">
        <title>novel species in genus Nocardioides.</title>
        <authorList>
            <person name="Zhang G."/>
        </authorList>
    </citation>
    <scope>NUCLEOTIDE SEQUENCE [LARGE SCALE GENOMIC DNA]</scope>
    <source>
        <strain evidence="3 4">19197</strain>
    </source>
</reference>
<proteinExistence type="predicted"/>
<protein>
    <recommendedName>
        <fullName evidence="5">Neutral metalloproteinase</fullName>
    </recommendedName>
</protein>